<proteinExistence type="predicted"/>
<evidence type="ECO:0000313" key="2">
    <source>
        <dbReference type="EMBL" id="KTB38597.1"/>
    </source>
</evidence>
<organism evidence="2 3">
    <name type="scientific">Moniliophthora roreri</name>
    <name type="common">Frosty pod rot fungus</name>
    <name type="synonym">Monilia roreri</name>
    <dbReference type="NCBI Taxonomy" id="221103"/>
    <lineage>
        <taxon>Eukaryota</taxon>
        <taxon>Fungi</taxon>
        <taxon>Dikarya</taxon>
        <taxon>Basidiomycota</taxon>
        <taxon>Agaricomycotina</taxon>
        <taxon>Agaricomycetes</taxon>
        <taxon>Agaricomycetidae</taxon>
        <taxon>Agaricales</taxon>
        <taxon>Marasmiineae</taxon>
        <taxon>Marasmiaceae</taxon>
        <taxon>Moniliophthora</taxon>
    </lineage>
</organism>
<evidence type="ECO:0000313" key="3">
    <source>
        <dbReference type="Proteomes" id="UP000054988"/>
    </source>
</evidence>
<gene>
    <name evidence="2" type="ORF">WG66_8821</name>
</gene>
<dbReference type="eggNOG" id="ENOG502S7MN">
    <property type="taxonomic scope" value="Eukaryota"/>
</dbReference>
<name>A0A0W0FQU4_MONRR</name>
<accession>A0A0W0FQU4</accession>
<feature type="compositionally biased region" description="Basic and acidic residues" evidence="1">
    <location>
        <begin position="10"/>
        <end position="19"/>
    </location>
</feature>
<feature type="region of interest" description="Disordered" evidence="1">
    <location>
        <begin position="1"/>
        <end position="21"/>
    </location>
</feature>
<feature type="region of interest" description="Disordered" evidence="1">
    <location>
        <begin position="263"/>
        <end position="333"/>
    </location>
</feature>
<dbReference type="AlphaFoldDB" id="A0A0W0FQU4"/>
<dbReference type="Proteomes" id="UP000054988">
    <property type="component" value="Unassembled WGS sequence"/>
</dbReference>
<dbReference type="EMBL" id="LATX01001748">
    <property type="protein sequence ID" value="KTB38597.1"/>
    <property type="molecule type" value="Genomic_DNA"/>
</dbReference>
<reference evidence="2 3" key="1">
    <citation type="submission" date="2015-12" db="EMBL/GenBank/DDBJ databases">
        <title>Draft genome sequence of Moniliophthora roreri, the causal agent of frosty pod rot of cacao.</title>
        <authorList>
            <person name="Aime M.C."/>
            <person name="Diaz-Valderrama J.R."/>
            <person name="Kijpornyongpan T."/>
            <person name="Phillips-Mora W."/>
        </authorList>
    </citation>
    <scope>NUCLEOTIDE SEQUENCE [LARGE SCALE GENOMIC DNA]</scope>
    <source>
        <strain evidence="2 3">MCA 2952</strain>
    </source>
</reference>
<evidence type="ECO:0000256" key="1">
    <source>
        <dbReference type="SAM" id="MobiDB-lite"/>
    </source>
</evidence>
<feature type="compositionally biased region" description="Basic and acidic residues" evidence="1">
    <location>
        <begin position="307"/>
        <end position="333"/>
    </location>
</feature>
<feature type="compositionally biased region" description="Polar residues" evidence="1">
    <location>
        <begin position="294"/>
        <end position="303"/>
    </location>
</feature>
<comment type="caution">
    <text evidence="2">The sequence shown here is derived from an EMBL/GenBank/DDBJ whole genome shotgun (WGS) entry which is preliminary data.</text>
</comment>
<protein>
    <submittedName>
        <fullName evidence="2">Uncharacterized protein</fullName>
    </submittedName>
</protein>
<sequence>MSRFPRKRKHSEERQRLDSEPDLSLFIQAHEADVMRGSQALVAAKSLEAIQSNSRSNTSIGSALIRWGGESSSQFTRKFATDKDENEWVDDEEGGNWVDRYDARLLLDQDTFTYTQPSEFLAESSTFDDSDGWSDLPSDAEDTFFFTPDEAEDYHRDKRRRAIDRSWEERLKARMHEDGELAEDVWGGSDEEPEDAQKDLMRRTAKHILSSPNPAQLEMRILANHGGDKRFAFLRGRWSRSWQIIKRNLRIELEEEERRRSGLGNLADYGDSSEEEDVNRDPDSELVQAAAVTDESTPNTSPAQEVGKSEVEKEARRARAKEWIAKRREASKP</sequence>